<dbReference type="Pfam" id="PF16344">
    <property type="entry name" value="FecR_C"/>
    <property type="match status" value="1"/>
</dbReference>
<feature type="domain" description="FecR protein" evidence="2">
    <location>
        <begin position="165"/>
        <end position="274"/>
    </location>
</feature>
<dbReference type="STRING" id="151894.SAMN04488524_0686"/>
<gene>
    <name evidence="4" type="ORF">SAMN04488524_0686</name>
</gene>
<keyword evidence="1" id="KW-1133">Transmembrane helix</keyword>
<evidence type="ECO:0000313" key="4">
    <source>
        <dbReference type="EMBL" id="SMC47218.1"/>
    </source>
</evidence>
<dbReference type="PANTHER" id="PTHR30273:SF2">
    <property type="entry name" value="PROTEIN FECR"/>
    <property type="match status" value="1"/>
</dbReference>
<evidence type="ECO:0000313" key="5">
    <source>
        <dbReference type="Proteomes" id="UP000192756"/>
    </source>
</evidence>
<dbReference type="EMBL" id="FWXT01000001">
    <property type="protein sequence ID" value="SMC47218.1"/>
    <property type="molecule type" value="Genomic_DNA"/>
</dbReference>
<protein>
    <submittedName>
        <fullName evidence="4">FecR family protein</fullName>
    </submittedName>
</protein>
<dbReference type="InterPro" id="IPR032508">
    <property type="entry name" value="FecR_C"/>
</dbReference>
<sequence length="388" mass="42667">MSEQERELLIKYNAGLCTEAEKAAVEKWLFEFHNTTADLSAERIAEIKAEVFSQLPGPVVNARKFSYWPRIAAVIALMLGFLYFFKAEYRPFGQHQPSSLSADEVLPGRNSATLTLANGKKITLSDAHKGELATESGVTISKTADGQIIYKVTQAAPSATATYNTLSTANGETFQVRLPDGSLVVLNAASSLTYPTNLNRVNERRVALRGEAYFEVAKVMLQPAGAANNTAGKRKPFIVATDKQQVEVLGTQFNVNSYADEPDTKTTLVEGMVKVAGLGAVKHSSVLKPGQQALSRPEGFLVKEVNITQVIAWKNGTFDFDNEDIQGVMRKIARWYNVEVEFRGDVSGERFNGALSREKNIGQMLKMLESTGVVHFKIEGRRIIVIKN</sequence>
<dbReference type="AlphaFoldDB" id="A0A1W1ZGQ9"/>
<accession>A0A1W1ZGQ9</accession>
<dbReference type="RefSeq" id="WP_084237001.1">
    <property type="nucleotide sequence ID" value="NZ_FWXT01000001.1"/>
</dbReference>
<dbReference type="Pfam" id="PF04773">
    <property type="entry name" value="FecR"/>
    <property type="match status" value="1"/>
</dbReference>
<evidence type="ECO:0000259" key="2">
    <source>
        <dbReference type="Pfam" id="PF04773"/>
    </source>
</evidence>
<dbReference type="GO" id="GO:0016989">
    <property type="term" value="F:sigma factor antagonist activity"/>
    <property type="evidence" value="ECO:0007669"/>
    <property type="project" value="TreeGrafter"/>
</dbReference>
<dbReference type="InterPro" id="IPR012373">
    <property type="entry name" value="Ferrdict_sens_TM"/>
</dbReference>
<feature type="transmembrane region" description="Helical" evidence="1">
    <location>
        <begin position="67"/>
        <end position="85"/>
    </location>
</feature>
<feature type="domain" description="Protein FecR C-terminal" evidence="3">
    <location>
        <begin position="318"/>
        <end position="385"/>
    </location>
</feature>
<dbReference type="Proteomes" id="UP000192756">
    <property type="component" value="Unassembled WGS sequence"/>
</dbReference>
<dbReference type="PANTHER" id="PTHR30273">
    <property type="entry name" value="PERIPLASMIC SIGNAL SENSOR AND SIGMA FACTOR ACTIVATOR FECR-RELATED"/>
    <property type="match status" value="1"/>
</dbReference>
<dbReference type="Gene3D" id="3.55.50.30">
    <property type="match status" value="1"/>
</dbReference>
<evidence type="ECO:0000259" key="3">
    <source>
        <dbReference type="Pfam" id="PF16344"/>
    </source>
</evidence>
<evidence type="ECO:0000256" key="1">
    <source>
        <dbReference type="SAM" id="Phobius"/>
    </source>
</evidence>
<dbReference type="InterPro" id="IPR006860">
    <property type="entry name" value="FecR"/>
</dbReference>
<reference evidence="5" key="1">
    <citation type="submission" date="2017-04" db="EMBL/GenBank/DDBJ databases">
        <authorList>
            <person name="Varghese N."/>
            <person name="Submissions S."/>
        </authorList>
    </citation>
    <scope>NUCLEOTIDE SEQUENCE [LARGE SCALE GENOMIC DNA]</scope>
    <source>
        <strain evidence="5">DSM 12126</strain>
    </source>
</reference>
<dbReference type="Gene3D" id="2.60.120.1440">
    <property type="match status" value="1"/>
</dbReference>
<name>A0A1W1ZGQ9_9SPHI</name>
<organism evidence="4 5">
    <name type="scientific">Pedobacter africanus</name>
    <dbReference type="NCBI Taxonomy" id="151894"/>
    <lineage>
        <taxon>Bacteria</taxon>
        <taxon>Pseudomonadati</taxon>
        <taxon>Bacteroidota</taxon>
        <taxon>Sphingobacteriia</taxon>
        <taxon>Sphingobacteriales</taxon>
        <taxon>Sphingobacteriaceae</taxon>
        <taxon>Pedobacter</taxon>
    </lineage>
</organism>
<proteinExistence type="predicted"/>
<keyword evidence="1" id="KW-0812">Transmembrane</keyword>
<dbReference type="OrthoDB" id="1099963at2"/>
<keyword evidence="5" id="KW-1185">Reference proteome</keyword>
<keyword evidence="1" id="KW-0472">Membrane</keyword>